<dbReference type="Proteomes" id="UP000218387">
    <property type="component" value="Chromosome"/>
</dbReference>
<evidence type="ECO:0000256" key="1">
    <source>
        <dbReference type="SAM" id="SignalP"/>
    </source>
</evidence>
<dbReference type="AlphaFoldDB" id="A0A4P9C689"/>
<name>A0A4P9C689_EUBML</name>
<dbReference type="RefSeq" id="WP_074617119.1">
    <property type="nucleotide sequence ID" value="NZ_CABJDW020000014.1"/>
</dbReference>
<keyword evidence="1" id="KW-0732">Signal</keyword>
<dbReference type="Gene3D" id="3.40.190.10">
    <property type="entry name" value="Periplasmic binding protein-like II"/>
    <property type="match status" value="2"/>
</dbReference>
<dbReference type="Pfam" id="PF12974">
    <property type="entry name" value="Phosphonate-bd"/>
    <property type="match status" value="1"/>
</dbReference>
<accession>A0A4P9C689</accession>
<protein>
    <submittedName>
        <fullName evidence="2">ABC transporter substrate-binding protein</fullName>
    </submittedName>
</protein>
<keyword evidence="3" id="KW-1185">Reference proteome</keyword>
<dbReference type="PIRSF" id="PIRSF027386">
    <property type="entry name" value="UCP027386_ABC_sbc_TM0202"/>
    <property type="match status" value="1"/>
</dbReference>
<feature type="chain" id="PRO_5038625868" evidence="1">
    <location>
        <begin position="22"/>
        <end position="334"/>
    </location>
</feature>
<feature type="signal peptide" evidence="1">
    <location>
        <begin position="1"/>
        <end position="21"/>
    </location>
</feature>
<dbReference type="PANTHER" id="PTHR30024">
    <property type="entry name" value="ALIPHATIC SULFONATES-BINDING PROTEIN-RELATED"/>
    <property type="match status" value="1"/>
</dbReference>
<evidence type="ECO:0000313" key="2">
    <source>
        <dbReference type="EMBL" id="QCT70910.1"/>
    </source>
</evidence>
<dbReference type="InterPro" id="IPR027024">
    <property type="entry name" value="UCP027386_ABC_sbc_TM0202"/>
</dbReference>
<dbReference type="KEGG" id="emt:CPZ25_006065"/>
<sequence>MKKKRWLAVVGCLLAVILMSAGCSTKQVEEEPKPEPQTVKIAALSGPTGMGMAEMITEGVELGEQVEPEWTIATAPDQVTAGIINGDYQIAAVPTNLAATLYNKTEGKVILGAVNTLGTLSIVADKNENINSMADLKGKTIYATGQGSTPEYVLNYLLDKNGLTPGTDVTIEWFGEHSEAAAKLASGEGSIAMLPQPFATATLAKNENLKVAVDMTDAWEKATDGTKLEMGCVVVNKEWSEKNPTIVKKFMEAYKTSVETINVADERAANDVVEAKIMDNQQMAQKAIPNCSIVFITPSDAKGDLQKYFDILASFEPKSVGGKVPGEDFYGLTY</sequence>
<gene>
    <name evidence="2" type="ORF">CPZ25_006065</name>
</gene>
<organism evidence="2 3">
    <name type="scientific">Eubacterium maltosivorans</name>
    <dbReference type="NCBI Taxonomy" id="2041044"/>
    <lineage>
        <taxon>Bacteria</taxon>
        <taxon>Bacillati</taxon>
        <taxon>Bacillota</taxon>
        <taxon>Clostridia</taxon>
        <taxon>Eubacteriales</taxon>
        <taxon>Eubacteriaceae</taxon>
        <taxon>Eubacterium</taxon>
    </lineage>
</organism>
<dbReference type="PROSITE" id="PS51257">
    <property type="entry name" value="PROKAR_LIPOPROTEIN"/>
    <property type="match status" value="1"/>
</dbReference>
<dbReference type="EMBL" id="CP029487">
    <property type="protein sequence ID" value="QCT70910.1"/>
    <property type="molecule type" value="Genomic_DNA"/>
</dbReference>
<reference evidence="2 3" key="1">
    <citation type="submission" date="2018-05" db="EMBL/GenBank/DDBJ databases">
        <title>Genome comparison of Eubacterium sp.</title>
        <authorList>
            <person name="Feng Y."/>
            <person name="Sanchez-Andrea I."/>
            <person name="Stams A.J.M."/>
            <person name="De Vos W.M."/>
        </authorList>
    </citation>
    <scope>NUCLEOTIDE SEQUENCE [LARGE SCALE GENOMIC DNA]</scope>
    <source>
        <strain evidence="2 3">YI</strain>
    </source>
</reference>
<dbReference type="PANTHER" id="PTHR30024:SF46">
    <property type="entry name" value="ABC TRANSPORTER, SUBSTRATE-BINDING LIPOPROTEIN"/>
    <property type="match status" value="1"/>
</dbReference>
<proteinExistence type="predicted"/>
<evidence type="ECO:0000313" key="3">
    <source>
        <dbReference type="Proteomes" id="UP000218387"/>
    </source>
</evidence>
<dbReference type="SUPFAM" id="SSF53850">
    <property type="entry name" value="Periplasmic binding protein-like II"/>
    <property type="match status" value="1"/>
</dbReference>